<feature type="compositionally biased region" description="Basic and acidic residues" evidence="1">
    <location>
        <begin position="1"/>
        <end position="15"/>
    </location>
</feature>
<evidence type="ECO:0000313" key="2">
    <source>
        <dbReference type="EMBL" id="KAH3742368.1"/>
    </source>
</evidence>
<sequence length="51" mass="5398">MNREGPETTSNDRRGIGNNGDGTGNNRDGTVALPEPIQTRQSYGNAPVNVV</sequence>
<accession>A0A9D4DEL9</accession>
<organism evidence="2 3">
    <name type="scientific">Dreissena polymorpha</name>
    <name type="common">Zebra mussel</name>
    <name type="synonym">Mytilus polymorpha</name>
    <dbReference type="NCBI Taxonomy" id="45954"/>
    <lineage>
        <taxon>Eukaryota</taxon>
        <taxon>Metazoa</taxon>
        <taxon>Spiralia</taxon>
        <taxon>Lophotrochozoa</taxon>
        <taxon>Mollusca</taxon>
        <taxon>Bivalvia</taxon>
        <taxon>Autobranchia</taxon>
        <taxon>Heteroconchia</taxon>
        <taxon>Euheterodonta</taxon>
        <taxon>Imparidentia</taxon>
        <taxon>Neoheterodontei</taxon>
        <taxon>Myida</taxon>
        <taxon>Dreissenoidea</taxon>
        <taxon>Dreissenidae</taxon>
        <taxon>Dreissena</taxon>
    </lineage>
</organism>
<keyword evidence="3" id="KW-1185">Reference proteome</keyword>
<comment type="caution">
    <text evidence="2">The sequence shown here is derived from an EMBL/GenBank/DDBJ whole genome shotgun (WGS) entry which is preliminary data.</text>
</comment>
<reference evidence="2" key="2">
    <citation type="submission" date="2020-11" db="EMBL/GenBank/DDBJ databases">
        <authorList>
            <person name="McCartney M.A."/>
            <person name="Auch B."/>
            <person name="Kono T."/>
            <person name="Mallez S."/>
            <person name="Becker A."/>
            <person name="Gohl D.M."/>
            <person name="Silverstein K.A.T."/>
            <person name="Koren S."/>
            <person name="Bechman K.B."/>
            <person name="Herman A."/>
            <person name="Abrahante J.E."/>
            <person name="Garbe J."/>
        </authorList>
    </citation>
    <scope>NUCLEOTIDE SEQUENCE</scope>
    <source>
        <strain evidence="2">Duluth1</strain>
        <tissue evidence="2">Whole animal</tissue>
    </source>
</reference>
<reference evidence="2" key="1">
    <citation type="journal article" date="2019" name="bioRxiv">
        <title>The Genome of the Zebra Mussel, Dreissena polymorpha: A Resource for Invasive Species Research.</title>
        <authorList>
            <person name="McCartney M.A."/>
            <person name="Auch B."/>
            <person name="Kono T."/>
            <person name="Mallez S."/>
            <person name="Zhang Y."/>
            <person name="Obille A."/>
            <person name="Becker A."/>
            <person name="Abrahante J.E."/>
            <person name="Garbe J."/>
            <person name="Badalamenti J.P."/>
            <person name="Herman A."/>
            <person name="Mangelson H."/>
            <person name="Liachko I."/>
            <person name="Sullivan S."/>
            <person name="Sone E.D."/>
            <person name="Koren S."/>
            <person name="Silverstein K.A.T."/>
            <person name="Beckman K.B."/>
            <person name="Gohl D.M."/>
        </authorList>
    </citation>
    <scope>NUCLEOTIDE SEQUENCE</scope>
    <source>
        <strain evidence="2">Duluth1</strain>
        <tissue evidence="2">Whole animal</tissue>
    </source>
</reference>
<feature type="region of interest" description="Disordered" evidence="1">
    <location>
        <begin position="1"/>
        <end position="51"/>
    </location>
</feature>
<name>A0A9D4DEL9_DREPO</name>
<evidence type="ECO:0000313" key="3">
    <source>
        <dbReference type="Proteomes" id="UP000828390"/>
    </source>
</evidence>
<protein>
    <submittedName>
        <fullName evidence="2">Uncharacterized protein</fullName>
    </submittedName>
</protein>
<dbReference type="EMBL" id="JAIWYP010000011">
    <property type="protein sequence ID" value="KAH3742368.1"/>
    <property type="molecule type" value="Genomic_DNA"/>
</dbReference>
<dbReference type="Proteomes" id="UP000828390">
    <property type="component" value="Unassembled WGS sequence"/>
</dbReference>
<dbReference type="AlphaFoldDB" id="A0A9D4DEL9"/>
<evidence type="ECO:0000256" key="1">
    <source>
        <dbReference type="SAM" id="MobiDB-lite"/>
    </source>
</evidence>
<gene>
    <name evidence="2" type="ORF">DPMN_049109</name>
</gene>
<proteinExistence type="predicted"/>